<dbReference type="Proteomes" id="UP000054248">
    <property type="component" value="Unassembled WGS sequence"/>
</dbReference>
<keyword evidence="2" id="KW-1185">Reference proteome</keyword>
<accession>A0A0C3QD42</accession>
<protein>
    <recommendedName>
        <fullName evidence="3">ABM domain-containing protein</fullName>
    </recommendedName>
</protein>
<sequence>MYHAQIATSTSNDTVVSDATSFINESPVVAIGRHGVEGAKKTIFEETWRAESGGLTSFSGRSPVGGWRVGRVYGVKKDAAANGAGQDISDEWLLFSGWDAVERHSAFAASEEFKEYSKIRPHVATFEVRHARKVASSAEEEISG</sequence>
<dbReference type="PANTHER" id="PTHR42052:SF1">
    <property type="entry name" value="ABM DOMAIN-CONTAINING PROTEIN"/>
    <property type="match status" value="1"/>
</dbReference>
<dbReference type="EMBL" id="KN822990">
    <property type="protein sequence ID" value="KIO28790.1"/>
    <property type="molecule type" value="Genomic_DNA"/>
</dbReference>
<dbReference type="OrthoDB" id="3542212at2759"/>
<reference evidence="1 2" key="1">
    <citation type="submission" date="2014-04" db="EMBL/GenBank/DDBJ databases">
        <authorList>
            <consortium name="DOE Joint Genome Institute"/>
            <person name="Kuo A."/>
            <person name="Girlanda M."/>
            <person name="Perotto S."/>
            <person name="Kohler A."/>
            <person name="Nagy L.G."/>
            <person name="Floudas D."/>
            <person name="Copeland A."/>
            <person name="Barry K.W."/>
            <person name="Cichocki N."/>
            <person name="Veneault-Fourrey C."/>
            <person name="LaButti K."/>
            <person name="Lindquist E.A."/>
            <person name="Lipzen A."/>
            <person name="Lundell T."/>
            <person name="Morin E."/>
            <person name="Murat C."/>
            <person name="Sun H."/>
            <person name="Tunlid A."/>
            <person name="Henrissat B."/>
            <person name="Grigoriev I.V."/>
            <person name="Hibbett D.S."/>
            <person name="Martin F."/>
            <person name="Nordberg H.P."/>
            <person name="Cantor M.N."/>
            <person name="Hua S.X."/>
        </authorList>
    </citation>
    <scope>NUCLEOTIDE SEQUENCE [LARGE SCALE GENOMIC DNA]</scope>
    <source>
        <strain evidence="1 2">MUT 4182</strain>
    </source>
</reference>
<organism evidence="1 2">
    <name type="scientific">Tulasnella calospora MUT 4182</name>
    <dbReference type="NCBI Taxonomy" id="1051891"/>
    <lineage>
        <taxon>Eukaryota</taxon>
        <taxon>Fungi</taxon>
        <taxon>Dikarya</taxon>
        <taxon>Basidiomycota</taxon>
        <taxon>Agaricomycotina</taxon>
        <taxon>Agaricomycetes</taxon>
        <taxon>Cantharellales</taxon>
        <taxon>Tulasnellaceae</taxon>
        <taxon>Tulasnella</taxon>
    </lineage>
</organism>
<name>A0A0C3QD42_9AGAM</name>
<dbReference type="PANTHER" id="PTHR42052">
    <property type="entry name" value="ABM DOMAIN-CONTAINING PROTEIN"/>
    <property type="match status" value="1"/>
</dbReference>
<dbReference type="HOGENOM" id="CLU_1797867_0_0_1"/>
<evidence type="ECO:0000313" key="2">
    <source>
        <dbReference type="Proteomes" id="UP000054248"/>
    </source>
</evidence>
<dbReference type="AlphaFoldDB" id="A0A0C3QD42"/>
<evidence type="ECO:0008006" key="3">
    <source>
        <dbReference type="Google" id="ProtNLM"/>
    </source>
</evidence>
<gene>
    <name evidence="1" type="ORF">M407DRAFT_242860</name>
</gene>
<dbReference type="Gene3D" id="3.30.70.100">
    <property type="match status" value="1"/>
</dbReference>
<proteinExistence type="predicted"/>
<reference evidence="2" key="2">
    <citation type="submission" date="2015-01" db="EMBL/GenBank/DDBJ databases">
        <title>Evolutionary Origins and Diversification of the Mycorrhizal Mutualists.</title>
        <authorList>
            <consortium name="DOE Joint Genome Institute"/>
            <consortium name="Mycorrhizal Genomics Consortium"/>
            <person name="Kohler A."/>
            <person name="Kuo A."/>
            <person name="Nagy L.G."/>
            <person name="Floudas D."/>
            <person name="Copeland A."/>
            <person name="Barry K.W."/>
            <person name="Cichocki N."/>
            <person name="Veneault-Fourrey C."/>
            <person name="LaButti K."/>
            <person name="Lindquist E.A."/>
            <person name="Lipzen A."/>
            <person name="Lundell T."/>
            <person name="Morin E."/>
            <person name="Murat C."/>
            <person name="Riley R."/>
            <person name="Ohm R."/>
            <person name="Sun H."/>
            <person name="Tunlid A."/>
            <person name="Henrissat B."/>
            <person name="Grigoriev I.V."/>
            <person name="Hibbett D.S."/>
            <person name="Martin F."/>
        </authorList>
    </citation>
    <scope>NUCLEOTIDE SEQUENCE [LARGE SCALE GENOMIC DNA]</scope>
    <source>
        <strain evidence="2">MUT 4182</strain>
    </source>
</reference>
<evidence type="ECO:0000313" key="1">
    <source>
        <dbReference type="EMBL" id="KIO28790.1"/>
    </source>
</evidence>